<accession>A0A398BGJ2</accession>
<evidence type="ECO:0000313" key="2">
    <source>
        <dbReference type="Proteomes" id="UP000265816"/>
    </source>
</evidence>
<reference evidence="1 2" key="1">
    <citation type="submission" date="2018-08" db="EMBL/GenBank/DDBJ databases">
        <title>Bacillus jemisoniae sp. nov., Bacillus chryseoplanitiae sp. nov., Bacillus resnikiae sp. nov., and Bacillus frankliniae sp. nov., isolated from Viking spacecraft and associated surfaces.</title>
        <authorList>
            <person name="Seuylemezian A."/>
            <person name="Vaishampayan P."/>
        </authorList>
    </citation>
    <scope>NUCLEOTIDE SEQUENCE [LARGE SCALE GENOMIC DNA]</scope>
    <source>
        <strain evidence="1 2">JJ-247</strain>
    </source>
</reference>
<keyword evidence="2" id="KW-1185">Reference proteome</keyword>
<comment type="caution">
    <text evidence="1">The sequence shown here is derived from an EMBL/GenBank/DDBJ whole genome shotgun (WGS) entry which is preliminary data.</text>
</comment>
<gene>
    <name evidence="1" type="ORF">D1970_05645</name>
</gene>
<dbReference type="OrthoDB" id="2455619at2"/>
<evidence type="ECO:0000313" key="1">
    <source>
        <dbReference type="EMBL" id="RID86740.1"/>
    </source>
</evidence>
<dbReference type="EMBL" id="QWVT01000011">
    <property type="protein sequence ID" value="RID86740.1"/>
    <property type="molecule type" value="Genomic_DNA"/>
</dbReference>
<dbReference type="Pfam" id="PF17279">
    <property type="entry name" value="DUF5344"/>
    <property type="match status" value="1"/>
</dbReference>
<evidence type="ECO:0008006" key="3">
    <source>
        <dbReference type="Google" id="ProtNLM"/>
    </source>
</evidence>
<protein>
    <recommendedName>
        <fullName evidence="3">YwqI/YxiC family protein</fullName>
    </recommendedName>
</protein>
<dbReference type="Proteomes" id="UP000265816">
    <property type="component" value="Unassembled WGS sequence"/>
</dbReference>
<dbReference type="RefSeq" id="WP_119111920.1">
    <property type="nucleotide sequence ID" value="NZ_CBCSEO010000006.1"/>
</dbReference>
<dbReference type="InterPro" id="IPR046318">
    <property type="entry name" value="DUF5344"/>
</dbReference>
<sequence length="94" mass="10386">MNEIKLDYSKLGTVLSTLHGATSGLEPSMPGDISGKNQLDVVKTLEEINQLFEQVIRDYQSLLVSNETMTKKSIEAMKATDEKLSASFGPVHMR</sequence>
<proteinExistence type="predicted"/>
<organism evidence="1 2">
    <name type="scientific">Mesobacillus zeae</name>
    <dbReference type="NCBI Taxonomy" id="1917180"/>
    <lineage>
        <taxon>Bacteria</taxon>
        <taxon>Bacillati</taxon>
        <taxon>Bacillota</taxon>
        <taxon>Bacilli</taxon>
        <taxon>Bacillales</taxon>
        <taxon>Bacillaceae</taxon>
        <taxon>Mesobacillus</taxon>
    </lineage>
</organism>
<dbReference type="AlphaFoldDB" id="A0A398BGJ2"/>
<name>A0A398BGJ2_9BACI</name>